<gene>
    <name evidence="1" type="ORF">NP493_5g02081</name>
</gene>
<protein>
    <submittedName>
        <fullName evidence="1">Uncharacterized protein</fullName>
    </submittedName>
</protein>
<proteinExistence type="predicted"/>
<comment type="caution">
    <text evidence="1">The sequence shown here is derived from an EMBL/GenBank/DDBJ whole genome shotgun (WGS) entry which is preliminary data.</text>
</comment>
<dbReference type="Proteomes" id="UP001209878">
    <property type="component" value="Unassembled WGS sequence"/>
</dbReference>
<dbReference type="AlphaFoldDB" id="A0AAD9PFT1"/>
<accession>A0AAD9PFT1</accession>
<reference evidence="1" key="1">
    <citation type="journal article" date="2023" name="Mol. Biol. Evol.">
        <title>Third-Generation Sequencing Reveals the Adaptive Role of the Epigenome in Three Deep-Sea Polychaetes.</title>
        <authorList>
            <person name="Perez M."/>
            <person name="Aroh O."/>
            <person name="Sun Y."/>
            <person name="Lan Y."/>
            <person name="Juniper S.K."/>
            <person name="Young C.R."/>
            <person name="Angers B."/>
            <person name="Qian P.Y."/>
        </authorList>
    </citation>
    <scope>NUCLEOTIDE SEQUENCE</scope>
    <source>
        <strain evidence="1">R07B-5</strain>
    </source>
</reference>
<evidence type="ECO:0000313" key="2">
    <source>
        <dbReference type="Proteomes" id="UP001209878"/>
    </source>
</evidence>
<dbReference type="EMBL" id="JAODUO010000006">
    <property type="protein sequence ID" value="KAK2193776.1"/>
    <property type="molecule type" value="Genomic_DNA"/>
</dbReference>
<keyword evidence="2" id="KW-1185">Reference proteome</keyword>
<evidence type="ECO:0000313" key="1">
    <source>
        <dbReference type="EMBL" id="KAK2193776.1"/>
    </source>
</evidence>
<name>A0AAD9PFT1_RIDPI</name>
<sequence>MCTNKVKLQIHIYRPLVQFIQILSNLLFRIDLIYTFHIAVATHRFTGSRLLATLKMHHLFPFGCFGSTAEVNVYSSAFILQHQAQQNQPTKPPTSCILLQRFFPFDI</sequence>
<organism evidence="1 2">
    <name type="scientific">Ridgeia piscesae</name>
    <name type="common">Tubeworm</name>
    <dbReference type="NCBI Taxonomy" id="27915"/>
    <lineage>
        <taxon>Eukaryota</taxon>
        <taxon>Metazoa</taxon>
        <taxon>Spiralia</taxon>
        <taxon>Lophotrochozoa</taxon>
        <taxon>Annelida</taxon>
        <taxon>Polychaeta</taxon>
        <taxon>Sedentaria</taxon>
        <taxon>Canalipalpata</taxon>
        <taxon>Sabellida</taxon>
        <taxon>Siboglinidae</taxon>
        <taxon>Ridgeia</taxon>
    </lineage>
</organism>